<feature type="compositionally biased region" description="Pro residues" evidence="1">
    <location>
        <begin position="54"/>
        <end position="65"/>
    </location>
</feature>
<name>A0ABR2MJI7_9ASPA</name>
<evidence type="ECO:0000256" key="1">
    <source>
        <dbReference type="SAM" id="MobiDB-lite"/>
    </source>
</evidence>
<dbReference type="Proteomes" id="UP001412067">
    <property type="component" value="Unassembled WGS sequence"/>
</dbReference>
<proteinExistence type="predicted"/>
<dbReference type="PANTHER" id="PTHR33971:SF4">
    <property type="entry name" value="OS07G0682700 PROTEIN"/>
    <property type="match status" value="1"/>
</dbReference>
<reference evidence="2 3" key="1">
    <citation type="journal article" date="2022" name="Nat. Plants">
        <title>Genomes of leafy and leafless Platanthera orchids illuminate the evolution of mycoheterotrophy.</title>
        <authorList>
            <person name="Li M.H."/>
            <person name="Liu K.W."/>
            <person name="Li Z."/>
            <person name="Lu H.C."/>
            <person name="Ye Q.L."/>
            <person name="Zhang D."/>
            <person name="Wang J.Y."/>
            <person name="Li Y.F."/>
            <person name="Zhong Z.M."/>
            <person name="Liu X."/>
            <person name="Yu X."/>
            <person name="Liu D.K."/>
            <person name="Tu X.D."/>
            <person name="Liu B."/>
            <person name="Hao Y."/>
            <person name="Liao X.Y."/>
            <person name="Jiang Y.T."/>
            <person name="Sun W.H."/>
            <person name="Chen J."/>
            <person name="Chen Y.Q."/>
            <person name="Ai Y."/>
            <person name="Zhai J.W."/>
            <person name="Wu S.S."/>
            <person name="Zhou Z."/>
            <person name="Hsiao Y.Y."/>
            <person name="Wu W.L."/>
            <person name="Chen Y.Y."/>
            <person name="Lin Y.F."/>
            <person name="Hsu J.L."/>
            <person name="Li C.Y."/>
            <person name="Wang Z.W."/>
            <person name="Zhao X."/>
            <person name="Zhong W.Y."/>
            <person name="Ma X.K."/>
            <person name="Ma L."/>
            <person name="Huang J."/>
            <person name="Chen G.Z."/>
            <person name="Huang M.Z."/>
            <person name="Huang L."/>
            <person name="Peng D.H."/>
            <person name="Luo Y.B."/>
            <person name="Zou S.Q."/>
            <person name="Chen S.P."/>
            <person name="Lan S."/>
            <person name="Tsai W.C."/>
            <person name="Van de Peer Y."/>
            <person name="Liu Z.J."/>
        </authorList>
    </citation>
    <scope>NUCLEOTIDE SEQUENCE [LARGE SCALE GENOMIC DNA]</scope>
    <source>
        <strain evidence="2">Lor288</strain>
    </source>
</reference>
<evidence type="ECO:0000313" key="3">
    <source>
        <dbReference type="Proteomes" id="UP001412067"/>
    </source>
</evidence>
<feature type="region of interest" description="Disordered" evidence="1">
    <location>
        <begin position="54"/>
        <end position="82"/>
    </location>
</feature>
<dbReference type="EMBL" id="JBBWWR010000007">
    <property type="protein sequence ID" value="KAK8964231.1"/>
    <property type="molecule type" value="Genomic_DNA"/>
</dbReference>
<gene>
    <name evidence="2" type="ORF">KSP40_PGU004915</name>
</gene>
<dbReference type="PANTHER" id="PTHR33971">
    <property type="entry name" value="OS06G0232000 PROTEIN"/>
    <property type="match status" value="1"/>
</dbReference>
<dbReference type="InterPro" id="IPR038943">
    <property type="entry name" value="PLDrp1-like"/>
</dbReference>
<comment type="caution">
    <text evidence="2">The sequence shown here is derived from an EMBL/GenBank/DDBJ whole genome shotgun (WGS) entry which is preliminary data.</text>
</comment>
<organism evidence="2 3">
    <name type="scientific">Platanthera guangdongensis</name>
    <dbReference type="NCBI Taxonomy" id="2320717"/>
    <lineage>
        <taxon>Eukaryota</taxon>
        <taxon>Viridiplantae</taxon>
        <taxon>Streptophyta</taxon>
        <taxon>Embryophyta</taxon>
        <taxon>Tracheophyta</taxon>
        <taxon>Spermatophyta</taxon>
        <taxon>Magnoliopsida</taxon>
        <taxon>Liliopsida</taxon>
        <taxon>Asparagales</taxon>
        <taxon>Orchidaceae</taxon>
        <taxon>Orchidoideae</taxon>
        <taxon>Orchideae</taxon>
        <taxon>Orchidinae</taxon>
        <taxon>Platanthera</taxon>
    </lineage>
</organism>
<protein>
    <submittedName>
        <fullName evidence="2">Uncharacterized protein</fullName>
    </submittedName>
</protein>
<evidence type="ECO:0000313" key="2">
    <source>
        <dbReference type="EMBL" id="KAK8964231.1"/>
    </source>
</evidence>
<sequence>MAVGVSGFNETAYFEAYNPHPYQGGYDIVLTYGSPLPPSPTICYPISAAASSPPLNPQLPPPSVPVDPLASPEAVGRENDLPEAELGSSYGLGFRDFGLDWCLNLPPFMMAADGNSHAGLRYDAEELRYWGQFRRAAEYIFGYSQGLGERRIGVDSLGIPIYAHRNRGSDSVHVQIEPWRIEKLNYHLESPCRVSLQCSSTCNNNREDENYKFSNLSDAYMVQDPLHTDIDPVDGFYEELVNSERRWELPYKGYEIESNVYDVAREYEQLSHTELEPYWSSWAQYPGYHGISEDVYSGSQPGSGGGKVQEIGRTRSAALYCKVQSNGCECAEVRAHLSTHISKQCARDQSVHASSCELRCTRTRQISRTARCNALPALHHPRTRL</sequence>
<accession>A0ABR2MJI7</accession>
<keyword evidence="3" id="KW-1185">Reference proteome</keyword>